<proteinExistence type="predicted"/>
<evidence type="ECO:0000313" key="3">
    <source>
        <dbReference type="Proteomes" id="UP000199403"/>
    </source>
</evidence>
<accession>A0A1H6ZP14</accession>
<gene>
    <name evidence="2" type="ORF">SAMN05192553_10539</name>
</gene>
<dbReference type="OrthoDB" id="9806751at2"/>
<evidence type="ECO:0000313" key="2">
    <source>
        <dbReference type="EMBL" id="SEJ55169.1"/>
    </source>
</evidence>
<evidence type="ECO:0000259" key="1">
    <source>
        <dbReference type="Pfam" id="PF18480"/>
    </source>
</evidence>
<dbReference type="EMBL" id="FNZH01000005">
    <property type="protein sequence ID" value="SEJ55169.1"/>
    <property type="molecule type" value="Genomic_DNA"/>
</dbReference>
<dbReference type="STRING" id="1416801.SAMN05192553_10539"/>
<dbReference type="Proteomes" id="UP000199403">
    <property type="component" value="Unassembled WGS sequence"/>
</dbReference>
<dbReference type="Pfam" id="PF18480">
    <property type="entry name" value="DUF5615"/>
    <property type="match status" value="1"/>
</dbReference>
<feature type="domain" description="DUF5615" evidence="1">
    <location>
        <begin position="1"/>
        <end position="109"/>
    </location>
</feature>
<name>A0A1H6ZP14_9BACT</name>
<organism evidence="2 3">
    <name type="scientific">Cyclobacterium xiamenense</name>
    <dbReference type="NCBI Taxonomy" id="1297121"/>
    <lineage>
        <taxon>Bacteria</taxon>
        <taxon>Pseudomonadati</taxon>
        <taxon>Bacteroidota</taxon>
        <taxon>Cytophagia</taxon>
        <taxon>Cytophagales</taxon>
        <taxon>Cyclobacteriaceae</taxon>
        <taxon>Cyclobacterium</taxon>
    </lineage>
</organism>
<keyword evidence="3" id="KW-1185">Reference proteome</keyword>
<protein>
    <submittedName>
        <fullName evidence="2">Predicted nuclease, contains PIN domain, potential toxin-antitoxin system component</fullName>
    </submittedName>
</protein>
<dbReference type="AlphaFoldDB" id="A0A1H6ZP14"/>
<dbReference type="InterPro" id="IPR041049">
    <property type="entry name" value="DUF5615"/>
</dbReference>
<dbReference type="RefSeq" id="WP_092176242.1">
    <property type="nucleotide sequence ID" value="NZ_FNZH01000005.1"/>
</dbReference>
<sequence length="116" mass="13045">MKFIVDECTGPTAAKWLASEGLNILSISPDRKGISDNEILKIAVSEERVLITNDKDFGELIFKNRQSHCGVIFLRLTDEASRNKVLVLKNLTQNYQQIIEKGHFVVVTEKSIRSIG</sequence>
<reference evidence="3" key="1">
    <citation type="submission" date="2016-10" db="EMBL/GenBank/DDBJ databases">
        <authorList>
            <person name="Varghese N."/>
            <person name="Submissions S."/>
        </authorList>
    </citation>
    <scope>NUCLEOTIDE SEQUENCE [LARGE SCALE GENOMIC DNA]</scope>
    <source>
        <strain evidence="3">IBRC-M 10761</strain>
    </source>
</reference>